<dbReference type="EMBL" id="KV426096">
    <property type="protein sequence ID" value="KZV88586.1"/>
    <property type="molecule type" value="Genomic_DNA"/>
</dbReference>
<dbReference type="InterPro" id="IPR011051">
    <property type="entry name" value="RmlC_Cupin_sf"/>
</dbReference>
<proteinExistence type="predicted"/>
<dbReference type="SUPFAM" id="SSF51182">
    <property type="entry name" value="RmlC-like cupins"/>
    <property type="match status" value="1"/>
</dbReference>
<dbReference type="Proteomes" id="UP000077266">
    <property type="component" value="Unassembled WGS sequence"/>
</dbReference>
<keyword evidence="2" id="KW-1185">Reference proteome</keyword>
<sequence>MPKPELEFTPVEAFPLVPSSDTATLASVRTLSHDPETKDATIILYHAPGQQWGGAEGKETPAVHEYWEEVLILKGRLYDKTLGKWFGEKQYCCRPPGMVHGPWIADETQGCEEIVFIRHETRSSPSSTEISNNRKV</sequence>
<evidence type="ECO:0008006" key="3">
    <source>
        <dbReference type="Google" id="ProtNLM"/>
    </source>
</evidence>
<dbReference type="InterPro" id="IPR014710">
    <property type="entry name" value="RmlC-like_jellyroll"/>
</dbReference>
<gene>
    <name evidence="1" type="ORF">EXIGLDRAFT_839119</name>
</gene>
<dbReference type="Gene3D" id="2.60.120.10">
    <property type="entry name" value="Jelly Rolls"/>
    <property type="match status" value="1"/>
</dbReference>
<name>A0A165F8Q9_EXIGL</name>
<dbReference type="OrthoDB" id="9970537at2759"/>
<dbReference type="InParanoid" id="A0A165F8Q9"/>
<reference evidence="1 2" key="1">
    <citation type="journal article" date="2016" name="Mol. Biol. Evol.">
        <title>Comparative Genomics of Early-Diverging Mushroom-Forming Fungi Provides Insights into the Origins of Lignocellulose Decay Capabilities.</title>
        <authorList>
            <person name="Nagy L.G."/>
            <person name="Riley R."/>
            <person name="Tritt A."/>
            <person name="Adam C."/>
            <person name="Daum C."/>
            <person name="Floudas D."/>
            <person name="Sun H."/>
            <person name="Yadav J.S."/>
            <person name="Pangilinan J."/>
            <person name="Larsson K.H."/>
            <person name="Matsuura K."/>
            <person name="Barry K."/>
            <person name="Labutti K."/>
            <person name="Kuo R."/>
            <person name="Ohm R.A."/>
            <person name="Bhattacharya S.S."/>
            <person name="Shirouzu T."/>
            <person name="Yoshinaga Y."/>
            <person name="Martin F.M."/>
            <person name="Grigoriev I.V."/>
            <person name="Hibbett D.S."/>
        </authorList>
    </citation>
    <scope>NUCLEOTIDE SEQUENCE [LARGE SCALE GENOMIC DNA]</scope>
    <source>
        <strain evidence="1 2">HHB12029</strain>
    </source>
</reference>
<protein>
    <recommendedName>
        <fullName evidence="3">ChrR-like cupin domain-containing protein</fullName>
    </recommendedName>
</protein>
<accession>A0A165F8Q9</accession>
<evidence type="ECO:0000313" key="1">
    <source>
        <dbReference type="EMBL" id="KZV88586.1"/>
    </source>
</evidence>
<organism evidence="1 2">
    <name type="scientific">Exidia glandulosa HHB12029</name>
    <dbReference type="NCBI Taxonomy" id="1314781"/>
    <lineage>
        <taxon>Eukaryota</taxon>
        <taxon>Fungi</taxon>
        <taxon>Dikarya</taxon>
        <taxon>Basidiomycota</taxon>
        <taxon>Agaricomycotina</taxon>
        <taxon>Agaricomycetes</taxon>
        <taxon>Auriculariales</taxon>
        <taxon>Exidiaceae</taxon>
        <taxon>Exidia</taxon>
    </lineage>
</organism>
<dbReference type="AlphaFoldDB" id="A0A165F8Q9"/>
<evidence type="ECO:0000313" key="2">
    <source>
        <dbReference type="Proteomes" id="UP000077266"/>
    </source>
</evidence>